<organism evidence="4 5">
    <name type="scientific">Amycolatopsis pretoriensis</name>
    <dbReference type="NCBI Taxonomy" id="218821"/>
    <lineage>
        <taxon>Bacteria</taxon>
        <taxon>Bacillati</taxon>
        <taxon>Actinomycetota</taxon>
        <taxon>Actinomycetes</taxon>
        <taxon>Pseudonocardiales</taxon>
        <taxon>Pseudonocardiaceae</taxon>
        <taxon>Amycolatopsis</taxon>
    </lineage>
</organism>
<evidence type="ECO:0000313" key="4">
    <source>
        <dbReference type="EMBL" id="SEF27696.1"/>
    </source>
</evidence>
<accession>A0A1H5QNN2</accession>
<dbReference type="Proteomes" id="UP000198878">
    <property type="component" value="Unassembled WGS sequence"/>
</dbReference>
<dbReference type="InterPro" id="IPR029046">
    <property type="entry name" value="LolA/LolB/LppX"/>
</dbReference>
<keyword evidence="3" id="KW-1003">Cell membrane</keyword>
<evidence type="ECO:0000256" key="3">
    <source>
        <dbReference type="ARBA" id="ARBA00022475"/>
    </source>
</evidence>
<dbReference type="EMBL" id="FNUJ01000003">
    <property type="protein sequence ID" value="SEF27696.1"/>
    <property type="molecule type" value="Genomic_DNA"/>
</dbReference>
<dbReference type="Gene3D" id="2.50.20.20">
    <property type="match status" value="1"/>
</dbReference>
<sequence length="161" mass="16758">MQAIDGDFTRTGDAKGTGKIAVSGQIAEIEFVLLQGSLYLKGPTGGYQLLPQSAADGVYDPRVILDPAKGLPNLLTTVADPKTVGNEVVNGTQATKITGTVTKEQLSSLLPGVPTGADATFWLLPDTKYLPAKVSLTFPGNISADMSLSDIDKPFAVTPPV</sequence>
<dbReference type="SUPFAM" id="SSF89392">
    <property type="entry name" value="Prokaryotic lipoproteins and lipoprotein localization factors"/>
    <property type="match status" value="1"/>
</dbReference>
<keyword evidence="5" id="KW-1185">Reference proteome</keyword>
<comment type="similarity">
    <text evidence="2">Belongs to the LppX/LprAFG lipoprotein family.</text>
</comment>
<protein>
    <submittedName>
        <fullName evidence="4">Lipoprotein LprG</fullName>
    </submittedName>
</protein>
<dbReference type="GO" id="GO:0030313">
    <property type="term" value="C:cell envelope"/>
    <property type="evidence" value="ECO:0007669"/>
    <property type="project" value="UniProtKB-SubCell"/>
</dbReference>
<keyword evidence="3" id="KW-0472">Membrane</keyword>
<dbReference type="AlphaFoldDB" id="A0A1H5QNN2"/>
<gene>
    <name evidence="4" type="ORF">SAMN05421837_103997</name>
</gene>
<reference evidence="5" key="1">
    <citation type="submission" date="2016-10" db="EMBL/GenBank/DDBJ databases">
        <authorList>
            <person name="Varghese N."/>
            <person name="Submissions S."/>
        </authorList>
    </citation>
    <scope>NUCLEOTIDE SEQUENCE [LARGE SCALE GENOMIC DNA]</scope>
    <source>
        <strain evidence="5">DSM 44654</strain>
    </source>
</reference>
<evidence type="ECO:0000313" key="5">
    <source>
        <dbReference type="Proteomes" id="UP000198878"/>
    </source>
</evidence>
<evidence type="ECO:0000256" key="2">
    <source>
        <dbReference type="ARBA" id="ARBA00009194"/>
    </source>
</evidence>
<name>A0A1H5QNN2_9PSEU</name>
<dbReference type="Pfam" id="PF07161">
    <property type="entry name" value="LppX_LprAFG"/>
    <property type="match status" value="1"/>
</dbReference>
<proteinExistence type="inferred from homology"/>
<keyword evidence="4" id="KW-0449">Lipoprotein</keyword>
<dbReference type="STRING" id="218821.SAMN05421837_103997"/>
<comment type="subcellular location">
    <subcellularLocation>
        <location evidence="1">Cell envelope</location>
    </subcellularLocation>
</comment>
<dbReference type="InterPro" id="IPR009830">
    <property type="entry name" value="LppX/LprAFG"/>
</dbReference>
<evidence type="ECO:0000256" key="1">
    <source>
        <dbReference type="ARBA" id="ARBA00004196"/>
    </source>
</evidence>
<dbReference type="CDD" id="cd16334">
    <property type="entry name" value="LppX-like"/>
    <property type="match status" value="1"/>
</dbReference>